<proteinExistence type="predicted"/>
<dbReference type="EMBL" id="JBHSWG010000001">
    <property type="protein sequence ID" value="MFC6760752.1"/>
    <property type="molecule type" value="Genomic_DNA"/>
</dbReference>
<gene>
    <name evidence="1" type="ORF">ACFQFQ_16635</name>
</gene>
<protein>
    <submittedName>
        <fullName evidence="1">Uncharacterized protein</fullName>
    </submittedName>
</protein>
<sequence length="79" mass="8820">MMEDYEECLAIARSELTLARQSLNAEIANYPTPISGCDAQFNHLLAEREKVRRTLQTLDDAVFVPTPRSPTPNAGVESR</sequence>
<evidence type="ECO:0000313" key="2">
    <source>
        <dbReference type="Proteomes" id="UP001596353"/>
    </source>
</evidence>
<organism evidence="1 2">
    <name type="scientific">Sulfitobacter porphyrae</name>
    <dbReference type="NCBI Taxonomy" id="1246864"/>
    <lineage>
        <taxon>Bacteria</taxon>
        <taxon>Pseudomonadati</taxon>
        <taxon>Pseudomonadota</taxon>
        <taxon>Alphaproteobacteria</taxon>
        <taxon>Rhodobacterales</taxon>
        <taxon>Roseobacteraceae</taxon>
        <taxon>Sulfitobacter</taxon>
    </lineage>
</organism>
<keyword evidence="2" id="KW-1185">Reference proteome</keyword>
<evidence type="ECO:0000313" key="1">
    <source>
        <dbReference type="EMBL" id="MFC6760752.1"/>
    </source>
</evidence>
<reference evidence="2" key="1">
    <citation type="journal article" date="2019" name="Int. J. Syst. Evol. Microbiol.">
        <title>The Global Catalogue of Microorganisms (GCM) 10K type strain sequencing project: providing services to taxonomists for standard genome sequencing and annotation.</title>
        <authorList>
            <consortium name="The Broad Institute Genomics Platform"/>
            <consortium name="The Broad Institute Genome Sequencing Center for Infectious Disease"/>
            <person name="Wu L."/>
            <person name="Ma J."/>
        </authorList>
    </citation>
    <scope>NUCLEOTIDE SEQUENCE [LARGE SCALE GENOMIC DNA]</scope>
    <source>
        <strain evidence="2">CCUG 66188</strain>
    </source>
</reference>
<accession>A0ABW2B6D9</accession>
<dbReference type="Proteomes" id="UP001596353">
    <property type="component" value="Unassembled WGS sequence"/>
</dbReference>
<name>A0ABW2B6D9_9RHOB</name>
<comment type="caution">
    <text evidence="1">The sequence shown here is derived from an EMBL/GenBank/DDBJ whole genome shotgun (WGS) entry which is preliminary data.</text>
</comment>